<sequence length="283" mass="30710">MTISMDQIKQLRDKTGAGIADVKNALEEAGGELVAAAEILRKKGIAKAAKREDREASEGIILAGTNENGSEGYMIELNSETDFVARNEQFQEFAKTIFNLVKTQKPQSLDALLNVNYDNASVKEKVNSLSGVIGEKLAVSNVAVLENANGQVASYIHVGLSDKNSAGAGGRIGVLVSLTGGTAELARDIAMQVAAANPKYLSIEEAKESGAEAIEKEKEIYREQLKNENKPEAMWDKIIEGKLQKYFQGICLLEQEFIKDDAKQVKEILNGATVEKFVRFALA</sequence>
<dbReference type="Proteomes" id="UP000178925">
    <property type="component" value="Unassembled WGS sequence"/>
</dbReference>
<evidence type="ECO:0000256" key="3">
    <source>
        <dbReference type="ARBA" id="ARBA00022768"/>
    </source>
</evidence>
<dbReference type="Gene3D" id="3.30.479.20">
    <property type="entry name" value="Elongation factor Ts, dimerisation domain"/>
    <property type="match status" value="2"/>
</dbReference>
<comment type="function">
    <text evidence="5 6">Associates with the EF-Tu.GDP complex and induces the exchange of GDP to GTP. It remains bound to the aminoacyl-tRNA.EF-Tu.GTP complex up to the GTP hydrolysis stage on the ribosome.</text>
</comment>
<keyword evidence="5" id="KW-0963">Cytoplasm</keyword>
<dbReference type="FunFam" id="1.10.8.10:FF:000001">
    <property type="entry name" value="Elongation factor Ts"/>
    <property type="match status" value="1"/>
</dbReference>
<evidence type="ECO:0000256" key="2">
    <source>
        <dbReference type="ARBA" id="ARBA00016956"/>
    </source>
</evidence>
<feature type="domain" description="Translation elongation factor EFTs/EF1B dimerisation" evidence="8">
    <location>
        <begin position="72"/>
        <end position="282"/>
    </location>
</feature>
<evidence type="ECO:0000313" key="10">
    <source>
        <dbReference type="Proteomes" id="UP000178925"/>
    </source>
</evidence>
<accession>A0A1F5SPE5</accession>
<dbReference type="InterPro" id="IPR009060">
    <property type="entry name" value="UBA-like_sf"/>
</dbReference>
<dbReference type="CDD" id="cd14275">
    <property type="entry name" value="UBA_EF-Ts"/>
    <property type="match status" value="1"/>
</dbReference>
<keyword evidence="3 5" id="KW-0251">Elongation factor</keyword>
<evidence type="ECO:0000256" key="5">
    <source>
        <dbReference type="HAMAP-Rule" id="MF_00050"/>
    </source>
</evidence>
<dbReference type="InterPro" id="IPR001816">
    <property type="entry name" value="Transl_elong_EFTs/EF1B"/>
</dbReference>
<dbReference type="NCBIfam" id="TIGR00116">
    <property type="entry name" value="tsf"/>
    <property type="match status" value="1"/>
</dbReference>
<evidence type="ECO:0000256" key="6">
    <source>
        <dbReference type="RuleBase" id="RU000642"/>
    </source>
</evidence>
<dbReference type="PROSITE" id="PS01126">
    <property type="entry name" value="EF_TS_1"/>
    <property type="match status" value="1"/>
</dbReference>
<dbReference type="GO" id="GO:0005737">
    <property type="term" value="C:cytoplasm"/>
    <property type="evidence" value="ECO:0007669"/>
    <property type="project" value="UniProtKB-SubCell"/>
</dbReference>
<organism evidence="9 10">
    <name type="scientific">Candidatus Falkowbacteria bacterium RIFOXYA2_FULL_47_9</name>
    <dbReference type="NCBI Taxonomy" id="1797995"/>
    <lineage>
        <taxon>Bacteria</taxon>
        <taxon>Candidatus Falkowiibacteriota</taxon>
    </lineage>
</organism>
<gene>
    <name evidence="5" type="primary">tsf</name>
    <name evidence="9" type="ORF">A2242_02705</name>
</gene>
<dbReference type="GO" id="GO:0003746">
    <property type="term" value="F:translation elongation factor activity"/>
    <property type="evidence" value="ECO:0007669"/>
    <property type="project" value="UniProtKB-UniRule"/>
</dbReference>
<dbReference type="HAMAP" id="MF_00050">
    <property type="entry name" value="EF_Ts"/>
    <property type="match status" value="1"/>
</dbReference>
<comment type="caution">
    <text evidence="9">The sequence shown here is derived from an EMBL/GenBank/DDBJ whole genome shotgun (WGS) entry which is preliminary data.</text>
</comment>
<dbReference type="STRING" id="1797995.A2242_02705"/>
<dbReference type="Gene3D" id="1.10.8.10">
    <property type="entry name" value="DNA helicase RuvA subunit, C-terminal domain"/>
    <property type="match status" value="1"/>
</dbReference>
<keyword evidence="4 5" id="KW-0648">Protein biosynthesis</keyword>
<evidence type="ECO:0000313" key="9">
    <source>
        <dbReference type="EMBL" id="OGF28562.1"/>
    </source>
</evidence>
<dbReference type="PANTHER" id="PTHR11741:SF0">
    <property type="entry name" value="ELONGATION FACTOR TS, MITOCHONDRIAL"/>
    <property type="match status" value="1"/>
</dbReference>
<feature type="region of interest" description="Involved in Mg(2+) ion dislocation from EF-Tu" evidence="5">
    <location>
        <begin position="81"/>
        <end position="84"/>
    </location>
</feature>
<dbReference type="PROSITE" id="PS01127">
    <property type="entry name" value="EF_TS_2"/>
    <property type="match status" value="1"/>
</dbReference>
<name>A0A1F5SPE5_9BACT</name>
<evidence type="ECO:0000259" key="8">
    <source>
        <dbReference type="Pfam" id="PF00889"/>
    </source>
</evidence>
<evidence type="ECO:0000256" key="7">
    <source>
        <dbReference type="RuleBase" id="RU000643"/>
    </source>
</evidence>
<dbReference type="Gene3D" id="1.10.286.20">
    <property type="match status" value="1"/>
</dbReference>
<dbReference type="InterPro" id="IPR018101">
    <property type="entry name" value="Transl_elong_Ts_CS"/>
</dbReference>
<dbReference type="AlphaFoldDB" id="A0A1F5SPE5"/>
<comment type="subcellular location">
    <subcellularLocation>
        <location evidence="5 7">Cytoplasm</location>
    </subcellularLocation>
</comment>
<dbReference type="InterPro" id="IPR036402">
    <property type="entry name" value="EF-Ts_dimer_sf"/>
</dbReference>
<dbReference type="SUPFAM" id="SSF54713">
    <property type="entry name" value="Elongation factor Ts (EF-Ts), dimerisation domain"/>
    <property type="match status" value="1"/>
</dbReference>
<evidence type="ECO:0000256" key="1">
    <source>
        <dbReference type="ARBA" id="ARBA00005532"/>
    </source>
</evidence>
<dbReference type="Pfam" id="PF00889">
    <property type="entry name" value="EF_TS"/>
    <property type="match status" value="1"/>
</dbReference>
<comment type="similarity">
    <text evidence="1 5 6">Belongs to the EF-Ts family.</text>
</comment>
<reference evidence="9 10" key="1">
    <citation type="journal article" date="2016" name="Nat. Commun.">
        <title>Thousands of microbial genomes shed light on interconnected biogeochemical processes in an aquifer system.</title>
        <authorList>
            <person name="Anantharaman K."/>
            <person name="Brown C.T."/>
            <person name="Hug L.A."/>
            <person name="Sharon I."/>
            <person name="Castelle C.J."/>
            <person name="Probst A.J."/>
            <person name="Thomas B.C."/>
            <person name="Singh A."/>
            <person name="Wilkins M.J."/>
            <person name="Karaoz U."/>
            <person name="Brodie E.L."/>
            <person name="Williams K.H."/>
            <person name="Hubbard S.S."/>
            <person name="Banfield J.F."/>
        </authorList>
    </citation>
    <scope>NUCLEOTIDE SEQUENCE [LARGE SCALE GENOMIC DNA]</scope>
</reference>
<protein>
    <recommendedName>
        <fullName evidence="2 5">Elongation factor Ts</fullName>
        <shortName evidence="5">EF-Ts</shortName>
    </recommendedName>
</protein>
<dbReference type="SUPFAM" id="SSF46934">
    <property type="entry name" value="UBA-like"/>
    <property type="match status" value="1"/>
</dbReference>
<dbReference type="EMBL" id="MFGC01000009">
    <property type="protein sequence ID" value="OGF28562.1"/>
    <property type="molecule type" value="Genomic_DNA"/>
</dbReference>
<proteinExistence type="inferred from homology"/>
<dbReference type="PANTHER" id="PTHR11741">
    <property type="entry name" value="ELONGATION FACTOR TS"/>
    <property type="match status" value="1"/>
</dbReference>
<evidence type="ECO:0000256" key="4">
    <source>
        <dbReference type="ARBA" id="ARBA00022917"/>
    </source>
</evidence>
<dbReference type="InterPro" id="IPR014039">
    <property type="entry name" value="Transl_elong_EFTs/EF1B_dimer"/>
</dbReference>